<dbReference type="Gene3D" id="2.60.40.2700">
    <property type="match status" value="1"/>
</dbReference>
<sequence>MGKNVFAKQVGMRLVVFAAGLALAITALFCMGTQQAWADDSISLGKPSWNANTTAYTLPDLTVNTSNAYTTAIVSVDAGYMTTDNVDQSIVASKFEDLSKTTYTMIFKDGTTIAQIQAALRKFEFHLPSSGATTQKPQVKLSTRDTILPNGATITAGTGDLAGHYYMYVGGSLSWTDAYKTAKTWQYMGMKGYLVTITSSAEDRILDNITSAAAWSGGTRALFNGSKANDQDSLDAYGFSYPSDYSNNAYYWACGPEAGKNYTTIGYSNWNSGEPNNSNGEGCMQVHASGRWNDLSNGSSSVAGYFVEFGGYGNEDPGYGTSTFSEITSDTSVVVVTPVAITSLTPSEDRPYFGEGASEVTATVAPSNATFVTYQWYRSSTAGATSGGTAIEGATEAAYQPTEDDEGYYLYCVASGELESSGVAAISGKVLPVTATVAYAWNGIDAATVSNGAAAAGSTWAVPSKQGATFTGWYLEDSHETLFANASGNYALSGAVSGIVATDGTWEVPSAGITIYPAWAPIGGAEAVAQMFVTEPTSGSGDDESFDSDQIAVTWDGEEGTWKVTLKEDIENASIELSELSDGSGIDIALDLDGHAIYGASSTTSAGTPGLTLNDGVSLSIEEGLVQGGDGTTGANGISLAGTDTSVSVGTNATIRGGKSISAGGDSGAGISTTGGGSGTVDVMDGTIEGGSSTAPGTNGGDGISGDVAVNVTGGNIAGGDGVAGENGASGGNGGNGIATTSTDNPAVQVTGGSIAGGDGAAGGNATGNDNGGNGGNGGSGISAPGGIDVQGGEVSGGSGGNGGGAENGAGGAGGAGGSSITGAGGEGGDGGSSATGNGGNGGNGGASESGNGGAGGDGGASTDGAGGNGGTGGTSATGNGGTGGAGGNSTNGAAGAGGAGGTSTSGTGGAGGAGGSSVNGTAGAGGEGSPAGDSGAIDYSPAEEFVTAYLTSSGTIFADVDGTNYGQIIAASDAWDALSDVQKEHVNQMLADNGNTADANTYPELLATATAGTNFVSLYLTDNEEVYSTATAANHTKIAMGATPWEALSEASKAVVNAQLATNGNTADNDTYPELLAQATALQDEADNFIGTYLTGANGIYKTPTAANNAQVLSGAVAWNALSDDVKAIINETLADNGNAEAYDTYPELLAAAQEQAANADAFIAAYVSNEGAIIEAPSADTAAQVIAGNDAWNELTTEEQLLVDAALADNGNVQPFDTYEGLYTHSRAIQFAQDFLSDDEGTLYDGANAANALQIASGEETWNTFSQREKDLVNNMLRENGNADDADTYEELLEAASTMSSSAQGFIDRFLTDVEGVIHSAVNANNYEQIIAGEEEWPALSEQPQEIVNGALANNGNAAANDTYPELLAQAKQLSEAVKGFLAEFASDAAGNLFNKATEDNYEQILSGQNVWDTLTDDERAAINARIAQNAEEHGGATSFTELLAQANDVKDSLSGIEVYRLYNPGSGDHLYTTSAEERQIVIRAGWRDEGVAFVAPSQKGDPVYRVYNPVVGGHHYTTSAAERDALVRGGWNDEGVAFLSADPAKGSPVRRLYNPNPGTVCHLFTTSLTEASNVEASGWRAEGIAFYALS</sequence>
<dbReference type="InterPro" id="IPR016187">
    <property type="entry name" value="CTDL_fold"/>
</dbReference>
<gene>
    <name evidence="4" type="ORF">SAMN02910314_00927</name>
</gene>
<dbReference type="Pfam" id="PF18885">
    <property type="entry name" value="DUF5648"/>
    <property type="match status" value="1"/>
</dbReference>
<keyword evidence="5" id="KW-1185">Reference proteome</keyword>
<evidence type="ECO:0000313" key="4">
    <source>
        <dbReference type="EMBL" id="SEO70303.1"/>
    </source>
</evidence>
<dbReference type="Proteomes" id="UP000182975">
    <property type="component" value="Unassembled WGS sequence"/>
</dbReference>
<feature type="chain" id="PRO_5010253054" description="C-type lectin domain-containing protein" evidence="2">
    <location>
        <begin position="39"/>
        <end position="1593"/>
    </location>
</feature>
<feature type="compositionally biased region" description="Gly residues" evidence="1">
    <location>
        <begin position="665"/>
        <end position="679"/>
    </location>
</feature>
<feature type="compositionally biased region" description="Gly residues" evidence="1">
    <location>
        <begin position="754"/>
        <end position="781"/>
    </location>
</feature>
<dbReference type="OrthoDB" id="6091599at2"/>
<dbReference type="InterPro" id="IPR043708">
    <property type="entry name" value="DUF5648"/>
</dbReference>
<evidence type="ECO:0000256" key="2">
    <source>
        <dbReference type="SAM" id="SignalP"/>
    </source>
</evidence>
<feature type="signal peptide" evidence="2">
    <location>
        <begin position="1"/>
        <end position="38"/>
    </location>
</feature>
<organism evidence="4 5">
    <name type="scientific">Denitrobacterium detoxificans</name>
    <dbReference type="NCBI Taxonomy" id="79604"/>
    <lineage>
        <taxon>Bacteria</taxon>
        <taxon>Bacillati</taxon>
        <taxon>Actinomycetota</taxon>
        <taxon>Coriobacteriia</taxon>
        <taxon>Eggerthellales</taxon>
        <taxon>Eggerthellaceae</taxon>
        <taxon>Denitrobacterium</taxon>
    </lineage>
</organism>
<dbReference type="Gene3D" id="3.10.100.10">
    <property type="entry name" value="Mannose-Binding Protein A, subunit A"/>
    <property type="match status" value="1"/>
</dbReference>
<evidence type="ECO:0000259" key="3">
    <source>
        <dbReference type="PROSITE" id="PS50041"/>
    </source>
</evidence>
<dbReference type="RefSeq" id="WP_074777210.1">
    <property type="nucleotide sequence ID" value="NZ_FOEC01000004.1"/>
</dbReference>
<dbReference type="InterPro" id="IPR001304">
    <property type="entry name" value="C-type_lectin-like"/>
</dbReference>
<dbReference type="SUPFAM" id="SSF56436">
    <property type="entry name" value="C-type lectin-like"/>
    <property type="match status" value="1"/>
</dbReference>
<feature type="domain" description="C-type lectin" evidence="3">
    <location>
        <begin position="161"/>
        <end position="294"/>
    </location>
</feature>
<reference evidence="5" key="1">
    <citation type="submission" date="2016-10" db="EMBL/GenBank/DDBJ databases">
        <authorList>
            <person name="Varghese N."/>
        </authorList>
    </citation>
    <scope>NUCLEOTIDE SEQUENCE [LARGE SCALE GENOMIC DNA]</scope>
    <source>
        <strain evidence="5">DSM 21843</strain>
    </source>
</reference>
<name>A0A1H8RWJ9_9ACTN</name>
<feature type="compositionally biased region" description="Polar residues" evidence="1">
    <location>
        <begin position="738"/>
        <end position="748"/>
    </location>
</feature>
<feature type="region of interest" description="Disordered" evidence="1">
    <location>
        <begin position="726"/>
        <end position="938"/>
    </location>
</feature>
<proteinExistence type="predicted"/>
<dbReference type="InterPro" id="IPR016186">
    <property type="entry name" value="C-type_lectin-like/link_sf"/>
</dbReference>
<accession>A0A1H8RWJ9</accession>
<evidence type="ECO:0000313" key="5">
    <source>
        <dbReference type="Proteomes" id="UP000182975"/>
    </source>
</evidence>
<protein>
    <recommendedName>
        <fullName evidence="3">C-type lectin domain-containing protein</fullName>
    </recommendedName>
</protein>
<keyword evidence="2" id="KW-0732">Signal</keyword>
<feature type="region of interest" description="Disordered" evidence="1">
    <location>
        <begin position="660"/>
        <end position="707"/>
    </location>
</feature>
<evidence type="ECO:0000256" key="1">
    <source>
        <dbReference type="SAM" id="MobiDB-lite"/>
    </source>
</evidence>
<feature type="compositionally biased region" description="Gly residues" evidence="1">
    <location>
        <begin position="726"/>
        <end position="737"/>
    </location>
</feature>
<dbReference type="PROSITE" id="PS50041">
    <property type="entry name" value="C_TYPE_LECTIN_2"/>
    <property type="match status" value="1"/>
</dbReference>
<dbReference type="EMBL" id="FOEC01000004">
    <property type="protein sequence ID" value="SEO70303.1"/>
    <property type="molecule type" value="Genomic_DNA"/>
</dbReference>
<feature type="compositionally biased region" description="Gly residues" evidence="1">
    <location>
        <begin position="794"/>
        <end position="930"/>
    </location>
</feature>